<dbReference type="Pfam" id="PF12086">
    <property type="entry name" value="DUF3563"/>
    <property type="match status" value="1"/>
</dbReference>
<keyword evidence="2" id="KW-1185">Reference proteome</keyword>
<gene>
    <name evidence="1" type="ORF">D8780_07375</name>
</gene>
<evidence type="ECO:0000313" key="2">
    <source>
        <dbReference type="Proteomes" id="UP000281094"/>
    </source>
</evidence>
<dbReference type="AlphaFoldDB" id="A0A3L7JBN4"/>
<evidence type="ECO:0000313" key="1">
    <source>
        <dbReference type="EMBL" id="RLQ88053.1"/>
    </source>
</evidence>
<dbReference type="EMBL" id="RCWN01000001">
    <property type="protein sequence ID" value="RLQ88053.1"/>
    <property type="molecule type" value="Genomic_DNA"/>
</dbReference>
<dbReference type="Proteomes" id="UP000281094">
    <property type="component" value="Unassembled WGS sequence"/>
</dbReference>
<protein>
    <submittedName>
        <fullName evidence="1">DUF3563 domain-containing protein</fullName>
    </submittedName>
</protein>
<organism evidence="1 2">
    <name type="scientific">Notoacmeibacter ruber</name>
    <dbReference type="NCBI Taxonomy" id="2670375"/>
    <lineage>
        <taxon>Bacteria</taxon>
        <taxon>Pseudomonadati</taxon>
        <taxon>Pseudomonadota</taxon>
        <taxon>Alphaproteobacteria</taxon>
        <taxon>Hyphomicrobiales</taxon>
        <taxon>Notoacmeibacteraceae</taxon>
        <taxon>Notoacmeibacter</taxon>
    </lineage>
</organism>
<name>A0A3L7JBN4_9HYPH</name>
<dbReference type="InterPro" id="IPR021946">
    <property type="entry name" value="DUF3563"/>
</dbReference>
<proteinExistence type="predicted"/>
<sequence>MHSCNAAPQHKRFNISLSAAIFPSTAAEKTRGEVTMANRFFRFRSRRVREEEYLSRATDLADLERRMRNLDNGRIGSF</sequence>
<accession>A0A3L7JBN4</accession>
<reference evidence="1 2" key="1">
    <citation type="submission" date="2018-10" db="EMBL/GenBank/DDBJ databases">
        <title>Notoacmeibacter sp. M2BS9Y-3-1, whole genome shotgun sequence.</title>
        <authorList>
            <person name="Tuo L."/>
        </authorList>
    </citation>
    <scope>NUCLEOTIDE SEQUENCE [LARGE SCALE GENOMIC DNA]</scope>
    <source>
        <strain evidence="1 2">M2BS9Y-3-1</strain>
    </source>
</reference>
<comment type="caution">
    <text evidence="1">The sequence shown here is derived from an EMBL/GenBank/DDBJ whole genome shotgun (WGS) entry which is preliminary data.</text>
</comment>